<evidence type="ECO:0000259" key="7">
    <source>
        <dbReference type="Pfam" id="PF02683"/>
    </source>
</evidence>
<dbReference type="RefSeq" id="WP_017884748.1">
    <property type="nucleotide sequence ID" value="NZ_CP035037.1"/>
</dbReference>
<reference evidence="8 9" key="1">
    <citation type="submission" date="2019-01" db="EMBL/GenBank/DDBJ databases">
        <title>Leucobacter muris sp. nov. isolated from the nose of a laboratory mouse.</title>
        <authorList>
            <person name="Benga L."/>
            <person name="Sproeer C."/>
            <person name="Schumann P."/>
            <person name="Verbarg S."/>
            <person name="Bunk B."/>
            <person name="Engelhardt E."/>
            <person name="Benten P.M."/>
            <person name="Sager M."/>
        </authorList>
    </citation>
    <scope>NUCLEOTIDE SEQUENCE [LARGE SCALE GENOMIC DNA]</scope>
    <source>
        <strain evidence="8 9">DSM 101948</strain>
    </source>
</reference>
<dbReference type="Pfam" id="PF02683">
    <property type="entry name" value="DsbD_TM"/>
    <property type="match status" value="1"/>
</dbReference>
<feature type="domain" description="Cytochrome C biogenesis protein transmembrane" evidence="7">
    <location>
        <begin position="5"/>
        <end position="168"/>
    </location>
</feature>
<keyword evidence="4 6" id="KW-1133">Transmembrane helix</keyword>
<feature type="transmembrane region" description="Helical" evidence="6">
    <location>
        <begin position="144"/>
        <end position="169"/>
    </location>
</feature>
<proteinExistence type="inferred from homology"/>
<feature type="transmembrane region" description="Helical" evidence="6">
    <location>
        <begin position="74"/>
        <end position="92"/>
    </location>
</feature>
<evidence type="ECO:0000313" key="8">
    <source>
        <dbReference type="EMBL" id="QAB17421.1"/>
    </source>
</evidence>
<dbReference type="InterPro" id="IPR003834">
    <property type="entry name" value="Cyt_c_assmbl_TM_dom"/>
</dbReference>
<feature type="transmembrane region" description="Helical" evidence="6">
    <location>
        <begin position="190"/>
        <end position="211"/>
    </location>
</feature>
<dbReference type="PANTHER" id="PTHR31272">
    <property type="entry name" value="CYTOCHROME C-TYPE BIOGENESIS PROTEIN HI_1454-RELATED"/>
    <property type="match status" value="1"/>
</dbReference>
<keyword evidence="9" id="KW-1185">Reference proteome</keyword>
<gene>
    <name evidence="8" type="ORF">Leucomu_05350</name>
</gene>
<evidence type="ECO:0000256" key="5">
    <source>
        <dbReference type="ARBA" id="ARBA00023136"/>
    </source>
</evidence>
<feature type="transmembrane region" description="Helical" evidence="6">
    <location>
        <begin position="6"/>
        <end position="33"/>
    </location>
</feature>
<evidence type="ECO:0000256" key="1">
    <source>
        <dbReference type="ARBA" id="ARBA00004141"/>
    </source>
</evidence>
<organism evidence="8 9">
    <name type="scientific">Leucobacter muris</name>
    <dbReference type="NCBI Taxonomy" id="1935379"/>
    <lineage>
        <taxon>Bacteria</taxon>
        <taxon>Bacillati</taxon>
        <taxon>Actinomycetota</taxon>
        <taxon>Actinomycetes</taxon>
        <taxon>Micrococcales</taxon>
        <taxon>Microbacteriaceae</taxon>
        <taxon>Leucobacter</taxon>
    </lineage>
</organism>
<name>A0ABX5QEC0_9MICO</name>
<feature type="transmembrane region" description="Helical" evidence="6">
    <location>
        <begin position="45"/>
        <end position="68"/>
    </location>
</feature>
<evidence type="ECO:0000313" key="9">
    <source>
        <dbReference type="Proteomes" id="UP000285768"/>
    </source>
</evidence>
<dbReference type="Proteomes" id="UP000285768">
    <property type="component" value="Chromosome"/>
</dbReference>
<dbReference type="PANTHER" id="PTHR31272:SF4">
    <property type="entry name" value="CYTOCHROME C-TYPE BIOGENESIS PROTEIN HI_1454-RELATED"/>
    <property type="match status" value="1"/>
</dbReference>
<evidence type="ECO:0000256" key="4">
    <source>
        <dbReference type="ARBA" id="ARBA00022989"/>
    </source>
</evidence>
<evidence type="ECO:0000256" key="2">
    <source>
        <dbReference type="ARBA" id="ARBA00006143"/>
    </source>
</evidence>
<dbReference type="InterPro" id="IPR051790">
    <property type="entry name" value="Cytochrome_c-biogenesis_DsbD"/>
</dbReference>
<keyword evidence="3 6" id="KW-0812">Transmembrane</keyword>
<evidence type="ECO:0000256" key="6">
    <source>
        <dbReference type="SAM" id="Phobius"/>
    </source>
</evidence>
<keyword evidence="5 6" id="KW-0472">Membrane</keyword>
<comment type="subcellular location">
    <subcellularLocation>
        <location evidence="1">Membrane</location>
        <topology evidence="1">Multi-pass membrane protein</topology>
    </subcellularLocation>
</comment>
<evidence type="ECO:0000256" key="3">
    <source>
        <dbReference type="ARBA" id="ARBA00022692"/>
    </source>
</evidence>
<sequence length="284" mass="29194">MELTLLGAFLGGALTLLSPCSAMLLPAFFAYAFSSPGALIARTGVFFLGLATSLVPLGLLAGTVGAWVTLHRDGLMTAAAIVVIVLGVAMLLGVRLPAMTRQRGAKSTSIASVYALGTVYGLAGVCAGPLLGAALTMAAYGGNALLGGVVMLVFAAGMALPLLLLALLWERVPGVRRLVRPRELVIGRWRNAWSSVIGGAITVGIGVLLLATRGTSTLGSMLGYSEQARLEGWVQHASAAIPNWVFLVVVLTAGGLWFAVRQALRRDPEPPLAAPAGTGAGEPR</sequence>
<dbReference type="EMBL" id="CP035037">
    <property type="protein sequence ID" value="QAB17421.1"/>
    <property type="molecule type" value="Genomic_DNA"/>
</dbReference>
<feature type="transmembrane region" description="Helical" evidence="6">
    <location>
        <begin position="241"/>
        <end position="260"/>
    </location>
</feature>
<feature type="transmembrane region" description="Helical" evidence="6">
    <location>
        <begin position="113"/>
        <end position="138"/>
    </location>
</feature>
<comment type="similarity">
    <text evidence="2">Belongs to the DsbD family.</text>
</comment>
<protein>
    <submittedName>
        <fullName evidence="8">Cytochrome c biogenesis protein CcdA</fullName>
    </submittedName>
</protein>
<accession>A0ABX5QEC0</accession>